<protein>
    <submittedName>
        <fullName evidence="3">Universal stress protein</fullName>
    </submittedName>
</protein>
<feature type="domain" description="UspA" evidence="2">
    <location>
        <begin position="1"/>
        <end position="143"/>
    </location>
</feature>
<proteinExistence type="inferred from homology"/>
<evidence type="ECO:0000259" key="2">
    <source>
        <dbReference type="Pfam" id="PF00582"/>
    </source>
</evidence>
<evidence type="ECO:0000256" key="1">
    <source>
        <dbReference type="ARBA" id="ARBA00008791"/>
    </source>
</evidence>
<dbReference type="RefSeq" id="WP_381250707.1">
    <property type="nucleotide sequence ID" value="NZ_JBHTBI010000005.1"/>
</dbReference>
<name>A0ABW2W041_9ACTN</name>
<dbReference type="SUPFAM" id="SSF52402">
    <property type="entry name" value="Adenine nucleotide alpha hydrolases-like"/>
    <property type="match status" value="2"/>
</dbReference>
<dbReference type="PANTHER" id="PTHR46268">
    <property type="entry name" value="STRESS RESPONSE PROTEIN NHAX"/>
    <property type="match status" value="1"/>
</dbReference>
<dbReference type="Proteomes" id="UP001596957">
    <property type="component" value="Unassembled WGS sequence"/>
</dbReference>
<dbReference type="Gene3D" id="3.40.50.620">
    <property type="entry name" value="HUPs"/>
    <property type="match status" value="2"/>
</dbReference>
<organism evidence="3 4">
    <name type="scientific">Streptomyces lutosisoli</name>
    <dbReference type="NCBI Taxonomy" id="2665721"/>
    <lineage>
        <taxon>Bacteria</taxon>
        <taxon>Bacillati</taxon>
        <taxon>Actinomycetota</taxon>
        <taxon>Actinomycetes</taxon>
        <taxon>Kitasatosporales</taxon>
        <taxon>Streptomycetaceae</taxon>
        <taxon>Streptomyces</taxon>
    </lineage>
</organism>
<dbReference type="PRINTS" id="PR01438">
    <property type="entry name" value="UNVRSLSTRESS"/>
</dbReference>
<comment type="similarity">
    <text evidence="1">Belongs to the universal stress protein A family.</text>
</comment>
<dbReference type="InterPro" id="IPR006015">
    <property type="entry name" value="Universal_stress_UspA"/>
</dbReference>
<keyword evidence="4" id="KW-1185">Reference proteome</keyword>
<evidence type="ECO:0000313" key="4">
    <source>
        <dbReference type="Proteomes" id="UP001596957"/>
    </source>
</evidence>
<dbReference type="EMBL" id="JBHTEC010000008">
    <property type="protein sequence ID" value="MFD0288873.1"/>
    <property type="molecule type" value="Genomic_DNA"/>
</dbReference>
<dbReference type="InterPro" id="IPR014729">
    <property type="entry name" value="Rossmann-like_a/b/a_fold"/>
</dbReference>
<sequence>MPRNVTVGLDGSPESLAAADWAAREALLRDAPLRLVHAWQWQPYLYAPLAGVSVPSPLSDPRHDWAERLPRETAARLAERHPGLSISADRVAEQPVTALLAAAEDADLLVLGSRGLSGVTGFLVGSVALSVVARTQRPVVLVRAGGQVANEHPRHDVVLGLGLENSDDSVIAFAFQAASYRVANLNVVHGWNPPPPSYGYGGAFDLERSAELGAQVQHKLADVLRPWRKKFPGVEVNEQAVTGSAASHLVEASREAALVVVGRRNRHTPVGTHIGPVTQAVLHHAAAPVAVIPHD</sequence>
<dbReference type="PANTHER" id="PTHR46268:SF6">
    <property type="entry name" value="UNIVERSAL STRESS PROTEIN UP12"/>
    <property type="match status" value="1"/>
</dbReference>
<gene>
    <name evidence="3" type="ORF">ACFQZP_46220</name>
</gene>
<dbReference type="InterPro" id="IPR006016">
    <property type="entry name" value="UspA"/>
</dbReference>
<evidence type="ECO:0000313" key="3">
    <source>
        <dbReference type="EMBL" id="MFD0288873.1"/>
    </source>
</evidence>
<dbReference type="Pfam" id="PF00582">
    <property type="entry name" value="Usp"/>
    <property type="match status" value="2"/>
</dbReference>
<reference evidence="4" key="1">
    <citation type="journal article" date="2019" name="Int. J. Syst. Evol. Microbiol.">
        <title>The Global Catalogue of Microorganisms (GCM) 10K type strain sequencing project: providing services to taxonomists for standard genome sequencing and annotation.</title>
        <authorList>
            <consortium name="The Broad Institute Genomics Platform"/>
            <consortium name="The Broad Institute Genome Sequencing Center for Infectious Disease"/>
            <person name="Wu L."/>
            <person name="Ma J."/>
        </authorList>
    </citation>
    <scope>NUCLEOTIDE SEQUENCE [LARGE SCALE GENOMIC DNA]</scope>
    <source>
        <strain evidence="4">CGMCC 4.7198</strain>
    </source>
</reference>
<accession>A0ABW2W041</accession>
<comment type="caution">
    <text evidence="3">The sequence shown here is derived from an EMBL/GenBank/DDBJ whole genome shotgun (WGS) entry which is preliminary data.</text>
</comment>
<feature type="domain" description="UspA" evidence="2">
    <location>
        <begin position="157"/>
        <end position="293"/>
    </location>
</feature>